<dbReference type="SUPFAM" id="SSF52047">
    <property type="entry name" value="RNI-like"/>
    <property type="match status" value="1"/>
</dbReference>
<dbReference type="InterPro" id="IPR032675">
    <property type="entry name" value="LRR_dom_sf"/>
</dbReference>
<evidence type="ECO:0000313" key="1">
    <source>
        <dbReference type="EMBL" id="THH21519.1"/>
    </source>
</evidence>
<dbReference type="Gene3D" id="3.80.10.10">
    <property type="entry name" value="Ribonuclease Inhibitor"/>
    <property type="match status" value="1"/>
</dbReference>
<dbReference type="AlphaFoldDB" id="A0A4S4M8G4"/>
<reference evidence="1 2" key="1">
    <citation type="submission" date="2019-02" db="EMBL/GenBank/DDBJ databases">
        <title>Genome sequencing of the rare red list fungi Bondarzewia mesenterica.</title>
        <authorList>
            <person name="Buettner E."/>
            <person name="Kellner H."/>
        </authorList>
    </citation>
    <scope>NUCLEOTIDE SEQUENCE [LARGE SCALE GENOMIC DNA]</scope>
    <source>
        <strain evidence="1 2">DSM 108281</strain>
    </source>
</reference>
<organism evidence="1 2">
    <name type="scientific">Bondarzewia mesenterica</name>
    <dbReference type="NCBI Taxonomy" id="1095465"/>
    <lineage>
        <taxon>Eukaryota</taxon>
        <taxon>Fungi</taxon>
        <taxon>Dikarya</taxon>
        <taxon>Basidiomycota</taxon>
        <taxon>Agaricomycotina</taxon>
        <taxon>Agaricomycetes</taxon>
        <taxon>Russulales</taxon>
        <taxon>Bondarzewiaceae</taxon>
        <taxon>Bondarzewia</taxon>
    </lineage>
</organism>
<dbReference type="SUPFAM" id="SSF81383">
    <property type="entry name" value="F-box domain"/>
    <property type="match status" value="1"/>
</dbReference>
<comment type="caution">
    <text evidence="1">The sequence shown here is derived from an EMBL/GenBank/DDBJ whole genome shotgun (WGS) entry which is preliminary data.</text>
</comment>
<dbReference type="InterPro" id="IPR036047">
    <property type="entry name" value="F-box-like_dom_sf"/>
</dbReference>
<sequence>MPDYLTLWELLHHTFSFLDKASNARNARVCRAWTEPALDQVWTLSDHFFAKIGTASYRTSDEYIVFALSPMEAQWLSSRKRRYTKLQQLGQTLPFSLDFNVWKANLRDILWMARHVVNRMPLIRHICIEARKLSQPGVVDQLCCLVRDLSRLETIDLPPPCLQSSLVSSFSRLEHLRTVSIGVLPVAQGELSKFLGDLVVHDMEPCAFPSLNALSFIASSLEDAAKLLSSPQLTISQLTSVRLCATFPVPRNPGYLRDFLTTISIGCTSLDELDIYLEPASEIMKEKAERIRSLNFGDIISLLQFQRLTKFTIRDARPIRITDEEISQLAERWPSLQKLSLNPCPALFSPPSLSLRALIAFAQHCSELTELGLCLDCDPPIHFDLSRSSVSFHKLSLLDLGASHISKSQSQSLRVNAALFLSRLVRKSTEIKSLYNPHMQKVIRMVTSALGGKAS</sequence>
<dbReference type="Proteomes" id="UP000310158">
    <property type="component" value="Unassembled WGS sequence"/>
</dbReference>
<protein>
    <recommendedName>
        <fullName evidence="3">F-box domain-containing protein</fullName>
    </recommendedName>
</protein>
<gene>
    <name evidence="1" type="ORF">EW146_g27</name>
</gene>
<proteinExistence type="predicted"/>
<keyword evidence="2" id="KW-1185">Reference proteome</keyword>
<evidence type="ECO:0008006" key="3">
    <source>
        <dbReference type="Google" id="ProtNLM"/>
    </source>
</evidence>
<name>A0A4S4M8G4_9AGAM</name>
<accession>A0A4S4M8G4</accession>
<evidence type="ECO:0000313" key="2">
    <source>
        <dbReference type="Proteomes" id="UP000310158"/>
    </source>
</evidence>
<dbReference type="OrthoDB" id="2447803at2759"/>
<dbReference type="EMBL" id="SGPL01000001">
    <property type="protein sequence ID" value="THH21519.1"/>
    <property type="molecule type" value="Genomic_DNA"/>
</dbReference>